<organism evidence="10">
    <name type="scientific">Molgula tectiformis</name>
    <name type="common">Ascidian</name>
    <dbReference type="NCBI Taxonomy" id="30286"/>
    <lineage>
        <taxon>Eukaryota</taxon>
        <taxon>Metazoa</taxon>
        <taxon>Chordata</taxon>
        <taxon>Tunicata</taxon>
        <taxon>Ascidiacea</taxon>
        <taxon>Stolidobranchia</taxon>
        <taxon>Molgulidae</taxon>
        <taxon>Molgula</taxon>
    </lineage>
</organism>
<keyword evidence="2" id="KW-0217">Developmental protein</keyword>
<name>Q8MY14_MOLTE</name>
<evidence type="ECO:0000256" key="8">
    <source>
        <dbReference type="SAM" id="MobiDB-lite"/>
    </source>
</evidence>
<dbReference type="GO" id="GO:0001708">
    <property type="term" value="P:cell fate specification"/>
    <property type="evidence" value="ECO:0007669"/>
    <property type="project" value="TreeGrafter"/>
</dbReference>
<evidence type="ECO:0000259" key="9">
    <source>
        <dbReference type="PROSITE" id="PS50252"/>
    </source>
</evidence>
<dbReference type="GO" id="GO:0000981">
    <property type="term" value="F:DNA-binding transcription factor activity, RNA polymerase II-specific"/>
    <property type="evidence" value="ECO:0007669"/>
    <property type="project" value="TreeGrafter"/>
</dbReference>
<keyword evidence="5" id="KW-0804">Transcription</keyword>
<dbReference type="AlphaFoldDB" id="Q8MY14"/>
<evidence type="ECO:0000313" key="10">
    <source>
        <dbReference type="EMBL" id="BAC06583.1"/>
    </source>
</evidence>
<feature type="domain" description="T-box" evidence="9">
    <location>
        <begin position="101"/>
        <end position="280"/>
    </location>
</feature>
<dbReference type="PROSITE" id="PS50252">
    <property type="entry name" value="TBOX_3"/>
    <property type="match status" value="1"/>
</dbReference>
<evidence type="ECO:0000256" key="5">
    <source>
        <dbReference type="ARBA" id="ARBA00023163"/>
    </source>
</evidence>
<dbReference type="PRINTS" id="PR00937">
    <property type="entry name" value="TBOX"/>
</dbReference>
<dbReference type="EMBL" id="AB079135">
    <property type="protein sequence ID" value="BAC06583.1"/>
    <property type="molecule type" value="mRNA"/>
</dbReference>
<proteinExistence type="evidence at transcript level"/>
<dbReference type="GO" id="GO:0000785">
    <property type="term" value="C:chromatin"/>
    <property type="evidence" value="ECO:0007669"/>
    <property type="project" value="TreeGrafter"/>
</dbReference>
<comment type="subcellular location">
    <subcellularLocation>
        <location evidence="1 7">Nucleus</location>
    </subcellularLocation>
</comment>
<dbReference type="PANTHER" id="PTHR11267:SF204">
    <property type="entry name" value="SPADETAIL"/>
    <property type="match status" value="1"/>
</dbReference>
<dbReference type="SUPFAM" id="SSF49417">
    <property type="entry name" value="p53-like transcription factors"/>
    <property type="match status" value="1"/>
</dbReference>
<dbReference type="Pfam" id="PF00907">
    <property type="entry name" value="T-box"/>
    <property type="match status" value="1"/>
</dbReference>
<dbReference type="FunFam" id="2.60.40.820:FF:000010">
    <property type="entry name" value="T-box transcription factor TBX6"/>
    <property type="match status" value="1"/>
</dbReference>
<dbReference type="InterPro" id="IPR018186">
    <property type="entry name" value="TF_T-box_CS"/>
</dbReference>
<dbReference type="InterPro" id="IPR001699">
    <property type="entry name" value="TF_T-box"/>
</dbReference>
<dbReference type="GO" id="GO:0045893">
    <property type="term" value="P:positive regulation of DNA-templated transcription"/>
    <property type="evidence" value="ECO:0007669"/>
    <property type="project" value="InterPro"/>
</dbReference>
<evidence type="ECO:0000256" key="4">
    <source>
        <dbReference type="ARBA" id="ARBA00023125"/>
    </source>
</evidence>
<dbReference type="InterPro" id="IPR046360">
    <property type="entry name" value="T-box_DNA-bd"/>
</dbReference>
<protein>
    <submittedName>
        <fullName evidence="10">Tbx6 related protein</fullName>
    </submittedName>
</protein>
<evidence type="ECO:0000256" key="6">
    <source>
        <dbReference type="ARBA" id="ARBA00023242"/>
    </source>
</evidence>
<evidence type="ECO:0000256" key="1">
    <source>
        <dbReference type="ARBA" id="ARBA00004123"/>
    </source>
</evidence>
<dbReference type="InterPro" id="IPR008967">
    <property type="entry name" value="p53-like_TF_DNA-bd_sf"/>
</dbReference>
<dbReference type="Gene3D" id="2.60.40.820">
    <property type="entry name" value="Transcription factor, T-box"/>
    <property type="match status" value="1"/>
</dbReference>
<evidence type="ECO:0000256" key="2">
    <source>
        <dbReference type="ARBA" id="ARBA00022473"/>
    </source>
</evidence>
<gene>
    <name evidence="10" type="primary">Mt-Tbx6</name>
</gene>
<keyword evidence="3" id="KW-0805">Transcription regulation</keyword>
<evidence type="ECO:0000256" key="7">
    <source>
        <dbReference type="PROSITE-ProRule" id="PRU00201"/>
    </source>
</evidence>
<dbReference type="InterPro" id="IPR036960">
    <property type="entry name" value="T-box_sf"/>
</dbReference>
<keyword evidence="4 7" id="KW-0238">DNA-binding</keyword>
<accession>Q8MY14</accession>
<feature type="DNA-binding region" description="T-box" evidence="7">
    <location>
        <begin position="106"/>
        <end position="280"/>
    </location>
</feature>
<sequence length="478" mass="55343">MQGSGVFSYEWSVHEQQGNCEAEKQNVTYKNKSLLTLKYNDDKSKFEERNLPVIHPAPFEHPIKYSRLQKDEYISQFNATENDSQQENLSGRETQDVQLELCDKELWNQFSSVGTEMIVTKTGRRMFPGYRIKVSGLNPDEKYCLMMDIVNVDENRYKFLHGEWAVAGRGEAHHPQRFFLHPDSPAKGSKWMNESISFHKVKLTNSVEQNIDGKVVLNSMHRYQPRVHIVRTDDVYNIRTLPMYTFAFPQTVFITVTAYQNDEVTKLKINNNPFAKGFRDEGARSKKTKLETDDCTGDCRYPPKKLHHNIHANRLGQAFNQWPSHNMSMQQPHHSNDIIHQQTFQSFNPDYKNYNNAVENFIPFRLDHQTMPCYQVEPYNITSFTSTPHKSTYQAFDNSNFTPILEKRKSVTSSDSGIGWSPSASTDEDTSVISVGGPEIYLENGYTTDKHNYLNYDQKGLDTSFVEKKSTNSIIWYP</sequence>
<evidence type="ECO:0000256" key="3">
    <source>
        <dbReference type="ARBA" id="ARBA00023015"/>
    </source>
</evidence>
<dbReference type="PROSITE" id="PS01264">
    <property type="entry name" value="TBOX_2"/>
    <property type="match status" value="1"/>
</dbReference>
<feature type="region of interest" description="Disordered" evidence="8">
    <location>
        <begin position="412"/>
        <end position="432"/>
    </location>
</feature>
<dbReference type="SMART" id="SM00425">
    <property type="entry name" value="TBOX"/>
    <property type="match status" value="1"/>
</dbReference>
<dbReference type="PROSITE" id="PS01283">
    <property type="entry name" value="TBOX_1"/>
    <property type="match status" value="1"/>
</dbReference>
<dbReference type="GO" id="GO:0005634">
    <property type="term" value="C:nucleus"/>
    <property type="evidence" value="ECO:0007669"/>
    <property type="project" value="UniProtKB-SubCell"/>
</dbReference>
<reference evidence="10" key="1">
    <citation type="journal article" date="2002" name="Dev. Genes Evol.">
        <title>Expression of Tbx6, a muscle lineage T-box gene, in the tailless embryo of the ascidian Molgula tectiformis.</title>
        <authorList>
            <person name="Takada N."/>
            <person name="Satoh N."/>
            <person name="Swalla B.J."/>
        </authorList>
    </citation>
    <scope>NUCLEOTIDE SEQUENCE</scope>
</reference>
<keyword evidence="6 7" id="KW-0539">Nucleus</keyword>
<dbReference type="GO" id="GO:0000978">
    <property type="term" value="F:RNA polymerase II cis-regulatory region sequence-specific DNA binding"/>
    <property type="evidence" value="ECO:0007669"/>
    <property type="project" value="InterPro"/>
</dbReference>
<dbReference type="PANTHER" id="PTHR11267">
    <property type="entry name" value="T-BOX PROTEIN-RELATED"/>
    <property type="match status" value="1"/>
</dbReference>